<dbReference type="GO" id="GO:0005524">
    <property type="term" value="F:ATP binding"/>
    <property type="evidence" value="ECO:0007669"/>
    <property type="project" value="InterPro"/>
</dbReference>
<evidence type="ECO:0000313" key="2">
    <source>
        <dbReference type="EMBL" id="QES52037.1"/>
    </source>
</evidence>
<dbReference type="EMBL" id="CP029190">
    <property type="protein sequence ID" value="QES52037.1"/>
    <property type="molecule type" value="Genomic_DNA"/>
</dbReference>
<organism evidence="2 3">
    <name type="scientific">Streptomyces venezuelae</name>
    <dbReference type="NCBI Taxonomy" id="54571"/>
    <lineage>
        <taxon>Bacteria</taxon>
        <taxon>Bacillati</taxon>
        <taxon>Actinomycetota</taxon>
        <taxon>Actinomycetes</taxon>
        <taxon>Kitasatosporales</taxon>
        <taxon>Streptomycetaceae</taxon>
        <taxon>Streptomyces</taxon>
    </lineage>
</organism>
<dbReference type="InterPro" id="IPR001763">
    <property type="entry name" value="Rhodanese-like_dom"/>
</dbReference>
<proteinExistence type="predicted"/>
<dbReference type="InterPro" id="IPR003959">
    <property type="entry name" value="ATPase_AAA_core"/>
</dbReference>
<gene>
    <name evidence="2" type="ORF">DEJ50_33705</name>
</gene>
<feature type="domain" description="Rhodanese" evidence="1">
    <location>
        <begin position="378"/>
        <end position="431"/>
    </location>
</feature>
<dbReference type="GO" id="GO:0016887">
    <property type="term" value="F:ATP hydrolysis activity"/>
    <property type="evidence" value="ECO:0007669"/>
    <property type="project" value="InterPro"/>
</dbReference>
<accession>A0A5P2DCV3</accession>
<dbReference type="PANTHER" id="PTHR43581">
    <property type="entry name" value="ATP/GTP PHOSPHATASE"/>
    <property type="match status" value="1"/>
</dbReference>
<dbReference type="InterPro" id="IPR051396">
    <property type="entry name" value="Bact_Antivir_Def_Nuclease"/>
</dbReference>
<protein>
    <recommendedName>
        <fullName evidence="1">Rhodanese domain-containing protein</fullName>
    </recommendedName>
</protein>
<reference evidence="2 3" key="1">
    <citation type="submission" date="2018-05" db="EMBL/GenBank/DDBJ databases">
        <title>Streptomyces venezuelae.</title>
        <authorList>
            <person name="Kim W."/>
            <person name="Lee N."/>
            <person name="Cho B.-K."/>
        </authorList>
    </citation>
    <scope>NUCLEOTIDE SEQUENCE [LARGE SCALE GENOMIC DNA]</scope>
    <source>
        <strain evidence="2 3">ATCC 21782</strain>
    </source>
</reference>
<evidence type="ECO:0000313" key="3">
    <source>
        <dbReference type="Proteomes" id="UP000325211"/>
    </source>
</evidence>
<dbReference type="Pfam" id="PF20469">
    <property type="entry name" value="OLD-like_TOPRIM"/>
    <property type="match status" value="1"/>
</dbReference>
<dbReference type="InterPro" id="IPR034139">
    <property type="entry name" value="TOPRIM_OLD"/>
</dbReference>
<dbReference type="AlphaFoldDB" id="A0A5P2DCV3"/>
<name>A0A5P2DCV3_STRVZ</name>
<dbReference type="SUPFAM" id="SSF52540">
    <property type="entry name" value="P-loop containing nucleoside triphosphate hydrolases"/>
    <property type="match status" value="1"/>
</dbReference>
<dbReference type="Pfam" id="PF13304">
    <property type="entry name" value="AAA_21"/>
    <property type="match status" value="1"/>
</dbReference>
<dbReference type="Proteomes" id="UP000325211">
    <property type="component" value="Chromosome"/>
</dbReference>
<evidence type="ECO:0000259" key="1">
    <source>
        <dbReference type="PROSITE" id="PS50206"/>
    </source>
</evidence>
<dbReference type="Gene3D" id="3.40.50.300">
    <property type="entry name" value="P-loop containing nucleotide triphosphate hydrolases"/>
    <property type="match status" value="1"/>
</dbReference>
<dbReference type="PROSITE" id="PS50206">
    <property type="entry name" value="RHODANESE_3"/>
    <property type="match status" value="1"/>
</dbReference>
<dbReference type="InterPro" id="IPR027417">
    <property type="entry name" value="P-loop_NTPase"/>
</dbReference>
<sequence length="571" mass="62622">MAVSYTVTAITLTGGVTVTPPKNGMTLFIGPNNSGKSLLLRELSSHATNPQMVASNPHWVHGASAQNEGTAEEFLAWLADRGHRSWRPQEGASVQYRLGRGASVPAEMVSQWWEHGRWNELQPLLMRVQWTDTRLQVEAQDSLWDFLEPGSSPVQHLFEDRGAERAFSDLMEQAFGKPVVVDRYGQSITLRVGDPRVTKTVPPAPPQVVEAFRSLPAVQEQGDGFKSFAQLLLQTMVRPAPVTVIDEPEAFLHPPQARLLGRLLASMQGPSQVFVATHSADFLAGVLDAENDRELALVRLDRSTGTPTAKILEPSTVRELLRTPLLRYSNIISGLFYDGVVLCESEGDCQFYAASFDVTKEPAKPENIHFLHTNGKPRLARTANSLRQCGIPTAVIADLDLLNNGTAVRTAVSVLDGSWEDVAADVKTLNEHANAMRTAVTVAEFRKVTNEALGRARDNDPVPADTARRLGELAKVATEWKHLKKAGLTALNGTPAFIPAMRLTAALARLGVFVVPVGELESWVPHVPSGDKAKWLTQVFEDGHHRNPNDQLKTLCTQIRAYLHAGSPRDR</sequence>
<dbReference type="PANTHER" id="PTHR43581:SF3">
    <property type="entry name" value="AAA+ ATPASE DOMAIN-CONTAINING PROTEIN"/>
    <property type="match status" value="1"/>
</dbReference>